<protein>
    <recommendedName>
        <fullName evidence="8">Radical SAM core domain-containing protein</fullName>
    </recommendedName>
</protein>
<keyword evidence="4" id="KW-0479">Metal-binding</keyword>
<evidence type="ECO:0000259" key="8">
    <source>
        <dbReference type="PROSITE" id="PS51918"/>
    </source>
</evidence>
<comment type="similarity">
    <text evidence="1">Belongs to the anaerobic coproporphyrinogen-III oxidase family. HemW subfamily.</text>
</comment>
<dbReference type="GO" id="GO:0046872">
    <property type="term" value="F:metal ion binding"/>
    <property type="evidence" value="ECO:0007669"/>
    <property type="project" value="UniProtKB-KW"/>
</dbReference>
<dbReference type="GO" id="GO:0005737">
    <property type="term" value="C:cytoplasm"/>
    <property type="evidence" value="ECO:0007669"/>
    <property type="project" value="InterPro"/>
</dbReference>
<dbReference type="EMBL" id="UINC01002706">
    <property type="protein sequence ID" value="SUZ99474.1"/>
    <property type="molecule type" value="Genomic_DNA"/>
</dbReference>
<evidence type="ECO:0000256" key="6">
    <source>
        <dbReference type="ARBA" id="ARBA00023014"/>
    </source>
</evidence>
<evidence type="ECO:0000256" key="4">
    <source>
        <dbReference type="ARBA" id="ARBA00022723"/>
    </source>
</evidence>
<reference evidence="9" key="1">
    <citation type="submission" date="2018-05" db="EMBL/GenBank/DDBJ databases">
        <authorList>
            <person name="Lanie J.A."/>
            <person name="Ng W.-L."/>
            <person name="Kazmierczak K.M."/>
            <person name="Andrzejewski T.M."/>
            <person name="Davidsen T.M."/>
            <person name="Wayne K.J."/>
            <person name="Tettelin H."/>
            <person name="Glass J.I."/>
            <person name="Rusch D."/>
            <person name="Podicherti R."/>
            <person name="Tsui H.-C.T."/>
            <person name="Winkler M.E."/>
        </authorList>
    </citation>
    <scope>NUCLEOTIDE SEQUENCE</scope>
</reference>
<evidence type="ECO:0000256" key="3">
    <source>
        <dbReference type="ARBA" id="ARBA00022691"/>
    </source>
</evidence>
<evidence type="ECO:0000256" key="2">
    <source>
        <dbReference type="ARBA" id="ARBA00022617"/>
    </source>
</evidence>
<dbReference type="InterPro" id="IPR058240">
    <property type="entry name" value="rSAM_sf"/>
</dbReference>
<organism evidence="9">
    <name type="scientific">marine metagenome</name>
    <dbReference type="NCBI Taxonomy" id="408172"/>
    <lineage>
        <taxon>unclassified sequences</taxon>
        <taxon>metagenomes</taxon>
        <taxon>ecological metagenomes</taxon>
    </lineage>
</organism>
<evidence type="ECO:0000256" key="1">
    <source>
        <dbReference type="ARBA" id="ARBA00006100"/>
    </source>
</evidence>
<dbReference type="AlphaFoldDB" id="A0A381S7P4"/>
<dbReference type="GO" id="GO:0004109">
    <property type="term" value="F:coproporphyrinogen oxidase activity"/>
    <property type="evidence" value="ECO:0007669"/>
    <property type="project" value="InterPro"/>
</dbReference>
<dbReference type="SFLD" id="SFLDS00029">
    <property type="entry name" value="Radical_SAM"/>
    <property type="match status" value="1"/>
</dbReference>
<dbReference type="InterPro" id="IPR013785">
    <property type="entry name" value="Aldolase_TIM"/>
</dbReference>
<evidence type="ECO:0000256" key="7">
    <source>
        <dbReference type="ARBA" id="ARBA00023186"/>
    </source>
</evidence>
<dbReference type="GO" id="GO:0006779">
    <property type="term" value="P:porphyrin-containing compound biosynthetic process"/>
    <property type="evidence" value="ECO:0007669"/>
    <property type="project" value="InterPro"/>
</dbReference>
<feature type="domain" description="Radical SAM core" evidence="8">
    <location>
        <begin position="12"/>
        <end position="245"/>
    </location>
</feature>
<dbReference type="Pfam" id="PF06969">
    <property type="entry name" value="HemN_C"/>
    <property type="match status" value="1"/>
</dbReference>
<proteinExistence type="inferred from homology"/>
<evidence type="ECO:0000313" key="9">
    <source>
        <dbReference type="EMBL" id="SUZ99474.1"/>
    </source>
</evidence>
<dbReference type="InterPro" id="IPR034505">
    <property type="entry name" value="Coproporphyrinogen-III_oxidase"/>
</dbReference>
<dbReference type="Pfam" id="PF04055">
    <property type="entry name" value="Radical_SAM"/>
    <property type="match status" value="1"/>
</dbReference>
<name>A0A381S7P4_9ZZZZ</name>
<keyword evidence="3" id="KW-0949">S-adenosyl-L-methionine</keyword>
<accession>A0A381S7P4</accession>
<dbReference type="SFLD" id="SFLDF00562">
    <property type="entry name" value="HemN-like__clustered_with_heat"/>
    <property type="match status" value="1"/>
</dbReference>
<keyword evidence="7" id="KW-0143">Chaperone</keyword>
<dbReference type="InterPro" id="IPR007197">
    <property type="entry name" value="rSAM"/>
</dbReference>
<keyword evidence="2" id="KW-0349">Heme</keyword>
<evidence type="ECO:0000256" key="5">
    <source>
        <dbReference type="ARBA" id="ARBA00023004"/>
    </source>
</evidence>
<dbReference type="InterPro" id="IPR004559">
    <property type="entry name" value="HemW-like"/>
</dbReference>
<keyword evidence="6" id="KW-0411">Iron-sulfur</keyword>
<dbReference type="SMART" id="SM00729">
    <property type="entry name" value="Elp3"/>
    <property type="match status" value="1"/>
</dbReference>
<dbReference type="PROSITE" id="PS51918">
    <property type="entry name" value="RADICAL_SAM"/>
    <property type="match status" value="1"/>
</dbReference>
<dbReference type="SFLD" id="SFLDF00288">
    <property type="entry name" value="HemN-like__clustered_with_nucl"/>
    <property type="match status" value="1"/>
</dbReference>
<dbReference type="GO" id="GO:0051539">
    <property type="term" value="F:4 iron, 4 sulfur cluster binding"/>
    <property type="evidence" value="ECO:0007669"/>
    <property type="project" value="InterPro"/>
</dbReference>
<dbReference type="SUPFAM" id="SSF102114">
    <property type="entry name" value="Radical SAM enzymes"/>
    <property type="match status" value="1"/>
</dbReference>
<dbReference type="SFLD" id="SFLDG01065">
    <property type="entry name" value="anaerobic_coproporphyrinogen-I"/>
    <property type="match status" value="1"/>
</dbReference>
<dbReference type="NCBIfam" id="TIGR00539">
    <property type="entry name" value="hemN_rel"/>
    <property type="match status" value="1"/>
</dbReference>
<dbReference type="Gene3D" id="3.20.20.70">
    <property type="entry name" value="Aldolase class I"/>
    <property type="match status" value="1"/>
</dbReference>
<dbReference type="PANTHER" id="PTHR13932">
    <property type="entry name" value="COPROPORPHYRINIGEN III OXIDASE"/>
    <property type="match status" value="1"/>
</dbReference>
<dbReference type="InterPro" id="IPR006638">
    <property type="entry name" value="Elp3/MiaA/NifB-like_rSAM"/>
</dbReference>
<dbReference type="InterPro" id="IPR010723">
    <property type="entry name" value="HemN_C"/>
</dbReference>
<sequence length="409" mass="46008">MPNLAQIEHNPPSYERGIGLYVHIPFCQTKCPYCDFNTYERIEDQIPNYVDALMNEIKAWSDLLSRPPVRTIFLGGGTPSYLPIDDIDQILSTIHSSYKVDESAEITLECNPGDVTLERASGWIGANINRVSMGVQSFNDGLLALLGRRHTANEAKRAFRTLRKAGFRNQSLDLIYGLPHQSAEQWSDTLDEAIALGSDHISLYSLQIEEGTPLAVDVKKGRYPIPDDDLAADMYEEAQSRLATNGFVQYEISNWSKPGMESQHNVIYWLNEPYLGVGAGAHSWLKGQRFSNLKSPPRYMTAVHKNYEKIRQDPIATMRTPFGPVEQVDPTTAAIDIGETMMMGMRLNAGVSHKRFERRFGAPLNIIFSRELDRLVALDLVEITHEGVRLSDKGRLLGNEVFAEFISEE</sequence>
<keyword evidence="5" id="KW-0408">Iron</keyword>
<dbReference type="PANTHER" id="PTHR13932:SF5">
    <property type="entry name" value="RADICAL S-ADENOSYL METHIONINE DOMAIN-CONTAINING PROTEIN 1, MITOCHONDRIAL"/>
    <property type="match status" value="1"/>
</dbReference>
<dbReference type="CDD" id="cd01335">
    <property type="entry name" value="Radical_SAM"/>
    <property type="match status" value="1"/>
</dbReference>
<gene>
    <name evidence="9" type="ORF">METZ01_LOCUS52328</name>
</gene>